<dbReference type="InterPro" id="IPR036388">
    <property type="entry name" value="WH-like_DNA-bd_sf"/>
</dbReference>
<dbReference type="PANTHER" id="PTHR10015:SF206">
    <property type="entry name" value="HSF-TYPE DNA-BINDING DOMAIN-CONTAINING PROTEIN"/>
    <property type="match status" value="1"/>
</dbReference>
<evidence type="ECO:0000256" key="1">
    <source>
        <dbReference type="ARBA" id="ARBA00004123"/>
    </source>
</evidence>
<evidence type="ECO:0000256" key="3">
    <source>
        <dbReference type="ARBA" id="ARBA00023242"/>
    </source>
</evidence>
<dbReference type="Gene3D" id="1.10.10.10">
    <property type="entry name" value="Winged helix-like DNA-binding domain superfamily/Winged helix DNA-binding domain"/>
    <property type="match status" value="1"/>
</dbReference>
<protein>
    <recommendedName>
        <fullName evidence="5">HSF-type DNA-binding domain-containing protein</fullName>
    </recommendedName>
</protein>
<dbReference type="InterPro" id="IPR036390">
    <property type="entry name" value="WH_DNA-bd_sf"/>
</dbReference>
<dbReference type="SUPFAM" id="SSF46785">
    <property type="entry name" value="Winged helix' DNA-binding domain"/>
    <property type="match status" value="1"/>
</dbReference>
<comment type="caution">
    <text evidence="6">The sequence shown here is derived from an EMBL/GenBank/DDBJ whole genome shotgun (WGS) entry which is preliminary data.</text>
</comment>
<dbReference type="GO" id="GO:0003700">
    <property type="term" value="F:DNA-binding transcription factor activity"/>
    <property type="evidence" value="ECO:0007669"/>
    <property type="project" value="InterPro"/>
</dbReference>
<proteinExistence type="inferred from homology"/>
<dbReference type="PANTHER" id="PTHR10015">
    <property type="entry name" value="HEAT SHOCK TRANSCRIPTION FACTOR"/>
    <property type="match status" value="1"/>
</dbReference>
<comment type="similarity">
    <text evidence="4">Belongs to the HSF family.</text>
</comment>
<dbReference type="GO" id="GO:0043565">
    <property type="term" value="F:sequence-specific DNA binding"/>
    <property type="evidence" value="ECO:0007669"/>
    <property type="project" value="InterPro"/>
</dbReference>
<dbReference type="Pfam" id="PF00447">
    <property type="entry name" value="HSF_DNA-bind"/>
    <property type="match status" value="1"/>
</dbReference>
<dbReference type="InterPro" id="IPR000232">
    <property type="entry name" value="HSF_DNA-bd"/>
</dbReference>
<dbReference type="Proteomes" id="UP001054902">
    <property type="component" value="Unassembled WGS sequence"/>
</dbReference>
<dbReference type="AlphaFoldDB" id="A0AAD3H0K2"/>
<evidence type="ECO:0000256" key="2">
    <source>
        <dbReference type="ARBA" id="ARBA00023125"/>
    </source>
</evidence>
<evidence type="ECO:0000313" key="7">
    <source>
        <dbReference type="Proteomes" id="UP001054902"/>
    </source>
</evidence>
<dbReference type="SMART" id="SM00415">
    <property type="entry name" value="HSF"/>
    <property type="match status" value="1"/>
</dbReference>
<organism evidence="6 7">
    <name type="scientific">Chaetoceros tenuissimus</name>
    <dbReference type="NCBI Taxonomy" id="426638"/>
    <lineage>
        <taxon>Eukaryota</taxon>
        <taxon>Sar</taxon>
        <taxon>Stramenopiles</taxon>
        <taxon>Ochrophyta</taxon>
        <taxon>Bacillariophyta</taxon>
        <taxon>Coscinodiscophyceae</taxon>
        <taxon>Chaetocerotophycidae</taxon>
        <taxon>Chaetocerotales</taxon>
        <taxon>Chaetocerotaceae</taxon>
        <taxon>Chaetoceros</taxon>
    </lineage>
</organism>
<accession>A0AAD3H0K2</accession>
<keyword evidence="7" id="KW-1185">Reference proteome</keyword>
<feature type="domain" description="HSF-type DNA-binding" evidence="5">
    <location>
        <begin position="214"/>
        <end position="315"/>
    </location>
</feature>
<reference evidence="6 7" key="1">
    <citation type="journal article" date="2021" name="Sci. Rep.">
        <title>The genome of the diatom Chaetoceros tenuissimus carries an ancient integrated fragment of an extant virus.</title>
        <authorList>
            <person name="Hongo Y."/>
            <person name="Kimura K."/>
            <person name="Takaki Y."/>
            <person name="Yoshida Y."/>
            <person name="Baba S."/>
            <person name="Kobayashi G."/>
            <person name="Nagasaki K."/>
            <person name="Hano T."/>
            <person name="Tomaru Y."/>
        </authorList>
    </citation>
    <scope>NUCLEOTIDE SEQUENCE [LARGE SCALE GENOMIC DNA]</scope>
    <source>
        <strain evidence="6 7">NIES-3715</strain>
    </source>
</reference>
<keyword evidence="2" id="KW-0238">DNA-binding</keyword>
<keyword evidence="3" id="KW-0539">Nucleus</keyword>
<evidence type="ECO:0000313" key="6">
    <source>
        <dbReference type="EMBL" id="GFH45648.1"/>
    </source>
</evidence>
<evidence type="ECO:0000259" key="5">
    <source>
        <dbReference type="SMART" id="SM00415"/>
    </source>
</evidence>
<dbReference type="GO" id="GO:0005634">
    <property type="term" value="C:nucleus"/>
    <property type="evidence" value="ECO:0007669"/>
    <property type="project" value="UniProtKB-SubCell"/>
</dbReference>
<dbReference type="EMBL" id="BLLK01000022">
    <property type="protein sequence ID" value="GFH45648.1"/>
    <property type="molecule type" value="Genomic_DNA"/>
</dbReference>
<evidence type="ECO:0000256" key="4">
    <source>
        <dbReference type="RuleBase" id="RU004020"/>
    </source>
</evidence>
<name>A0AAD3H0K2_9STRA</name>
<sequence>MVSKTYINCDNNSHLEAALTLTHIANERGSSNHHHHEAVQQQELLSPQEPVFQRRQHELEDHFSSYARISNSLHELQRRHDDFQSMGLLPSSSGYAYVLDIKPIPVSTLESMARNHSLLAFDDRFSVPRLPPHLMNLPTNRDVFLSEPRSNFYRPPERQLRNAYYVNENKHLSSRRREESQTPVYNQMIQQDSAKQKDAPPRTDVPAICTKGGVKAPFPVVLWRLLHTIETKERHLESIISWQSNTNCFRVHDKKKFEQCVQPRFFKQTNYTSFRRQLNLWGFQRIPVRGELSGAYFHPSFKRDDEYSCRTMTRPGKETMHSIKKGK</sequence>
<gene>
    <name evidence="6" type="ORF">CTEN210_02122</name>
</gene>
<comment type="subcellular location">
    <subcellularLocation>
        <location evidence="1">Nucleus</location>
    </subcellularLocation>
</comment>